<dbReference type="Proteomes" id="UP001295740">
    <property type="component" value="Unassembled WGS sequence"/>
</dbReference>
<feature type="signal peptide" evidence="1">
    <location>
        <begin position="1"/>
        <end position="17"/>
    </location>
</feature>
<evidence type="ECO:0000313" key="3">
    <source>
        <dbReference type="EMBL" id="CAJ2502947.1"/>
    </source>
</evidence>
<proteinExistence type="predicted"/>
<evidence type="ECO:0000259" key="2">
    <source>
        <dbReference type="Pfam" id="PF21959"/>
    </source>
</evidence>
<dbReference type="PANTHER" id="PTHR36578">
    <property type="entry name" value="CHROMOSOME 15, WHOLE GENOME SHOTGUN SEQUENCE"/>
    <property type="match status" value="1"/>
</dbReference>
<feature type="domain" description="DUF6923" evidence="2">
    <location>
        <begin position="403"/>
        <end position="639"/>
    </location>
</feature>
<dbReference type="PANTHER" id="PTHR36578:SF1">
    <property type="entry name" value="APPLE DOMAIN-CONTAINING PROTEIN"/>
    <property type="match status" value="1"/>
</dbReference>
<sequence length="642" mass="74049">MLKLNATLAAFVACASAMDTALHGQWNWTLLEDEFAKAGYESTIKVPSGDLIAPVLDFAGPVDFGNYSINAPLLCNGEITHLQCFTWFDATFDPSRCADACESQTLYYQQNNQDLRCRFFNTYMITKNGSDYAQYCALYGENWNSTWATNPGQYDQNGTFYGVYDSQGYFNATDLGACQGSFFDQHHPAHHFPIHYRHYYAHYVSIHRKNHHLTYHHFAIHHFTIYNLSFYQLSYHQLSYHHLIFDHLIFDHLIFDHLIFGHLTFHYRYYRYYYAHSVFIHHCSVYYVSVHYLTFHYCYYRCYYAHSVSIHHFSVHYLTFNYLTFYYRYYRYYYAHSVSIHHFSVHYVSVHYLTFHYLTFYYRYYRYYYAHSVSIHHYSVYHSNDNSNYHLKLQNNLTIFSYGQLYQVNVSTGTSTLIKNNVGGGLFQVNAMGYNSLDNYLYAALFTTPVLLIKINSTGDSSAVEPLPVFSTVNAPYAGDVDEVGYYWAYSYVNSQYVKIDVTSGAGYGSVVAAGIAIPDLLINVNIPDFAYVPGGGNFLYGLGYNTLPTLFTPVTSRLYKFDRTLLRWSLVTDFGHLTGGDRWGAVYAAPGGILYATENVSGEIWKFTYPFTDKTGANRPVKVSTGLSADFNDGARCINAA</sequence>
<evidence type="ECO:0000313" key="4">
    <source>
        <dbReference type="Proteomes" id="UP001295740"/>
    </source>
</evidence>
<comment type="caution">
    <text evidence="3">The sequence shown here is derived from an EMBL/GenBank/DDBJ whole genome shotgun (WGS) entry which is preliminary data.</text>
</comment>
<accession>A0AAI8VEI4</accession>
<dbReference type="Pfam" id="PF21959">
    <property type="entry name" value="DUF6923"/>
    <property type="match status" value="1"/>
</dbReference>
<feature type="chain" id="PRO_5042468955" evidence="1">
    <location>
        <begin position="18"/>
        <end position="642"/>
    </location>
</feature>
<dbReference type="EMBL" id="CAUWAG010000004">
    <property type="protein sequence ID" value="CAJ2502947.1"/>
    <property type="molecule type" value="Genomic_DNA"/>
</dbReference>
<keyword evidence="1" id="KW-0732">Signal</keyword>
<dbReference type="AlphaFoldDB" id="A0AAI8VEI4"/>
<reference evidence="3" key="1">
    <citation type="submission" date="2023-10" db="EMBL/GenBank/DDBJ databases">
        <authorList>
            <person name="Hackl T."/>
        </authorList>
    </citation>
    <scope>NUCLEOTIDE SEQUENCE</scope>
</reference>
<name>A0AAI8VEI4_9PEZI</name>
<dbReference type="InterPro" id="IPR054215">
    <property type="entry name" value="DUF6923"/>
</dbReference>
<protein>
    <submittedName>
        <fullName evidence="3">Uu.00g103410.m01.CDS01</fullName>
    </submittedName>
</protein>
<evidence type="ECO:0000256" key="1">
    <source>
        <dbReference type="SAM" id="SignalP"/>
    </source>
</evidence>
<keyword evidence="4" id="KW-1185">Reference proteome</keyword>
<organism evidence="3 4">
    <name type="scientific">Anthostomella pinea</name>
    <dbReference type="NCBI Taxonomy" id="933095"/>
    <lineage>
        <taxon>Eukaryota</taxon>
        <taxon>Fungi</taxon>
        <taxon>Dikarya</taxon>
        <taxon>Ascomycota</taxon>
        <taxon>Pezizomycotina</taxon>
        <taxon>Sordariomycetes</taxon>
        <taxon>Xylariomycetidae</taxon>
        <taxon>Xylariales</taxon>
        <taxon>Xylariaceae</taxon>
        <taxon>Anthostomella</taxon>
    </lineage>
</organism>
<gene>
    <name evidence="3" type="ORF">KHLLAP_LOCUS3415</name>
</gene>